<dbReference type="AlphaFoldDB" id="A0A645CCX1"/>
<organism evidence="1">
    <name type="scientific">bioreactor metagenome</name>
    <dbReference type="NCBI Taxonomy" id="1076179"/>
    <lineage>
        <taxon>unclassified sequences</taxon>
        <taxon>metagenomes</taxon>
        <taxon>ecological metagenomes</taxon>
    </lineage>
</organism>
<proteinExistence type="predicted"/>
<comment type="caution">
    <text evidence="1">The sequence shown here is derived from an EMBL/GenBank/DDBJ whole genome shotgun (WGS) entry which is preliminary data.</text>
</comment>
<dbReference type="Pfam" id="PF14354">
    <property type="entry name" value="Lar_restr_allev"/>
    <property type="match status" value="1"/>
</dbReference>
<dbReference type="EMBL" id="VSSQ01026187">
    <property type="protein sequence ID" value="MPM74775.1"/>
    <property type="molecule type" value="Genomic_DNA"/>
</dbReference>
<accession>A0A645CCX1</accession>
<evidence type="ECO:0008006" key="2">
    <source>
        <dbReference type="Google" id="ProtNLM"/>
    </source>
</evidence>
<sequence length="106" mass="12122">MTKLKRCPFCGGEASLEVIRENEVAFCCVECDQCGISTYSSTNMKEVVDMWNTRTPEIVRCGECRHFDGSEIAGRCALTTPENLEDNEVYWEIADFCSYGERREEK</sequence>
<name>A0A645CCX1_9ZZZZ</name>
<evidence type="ECO:0000313" key="1">
    <source>
        <dbReference type="EMBL" id="MPM74775.1"/>
    </source>
</evidence>
<dbReference type="InterPro" id="IPR019908">
    <property type="entry name" value="Toxin_RalR"/>
</dbReference>
<protein>
    <recommendedName>
        <fullName evidence="2">Restriction alleviation protein, Lar family</fullName>
    </recommendedName>
</protein>
<dbReference type="NCBIfam" id="TIGR03655">
    <property type="entry name" value="anti_R_Lar"/>
    <property type="match status" value="1"/>
</dbReference>
<reference evidence="1" key="1">
    <citation type="submission" date="2019-08" db="EMBL/GenBank/DDBJ databases">
        <authorList>
            <person name="Kucharzyk K."/>
            <person name="Murdoch R.W."/>
            <person name="Higgins S."/>
            <person name="Loffler F."/>
        </authorList>
    </citation>
    <scope>NUCLEOTIDE SEQUENCE</scope>
</reference>
<gene>
    <name evidence="1" type="ORF">SDC9_121764</name>
</gene>